<dbReference type="OrthoDB" id="342399at2"/>
<evidence type="ECO:0000256" key="1">
    <source>
        <dbReference type="ARBA" id="ARBA00023015"/>
    </source>
</evidence>
<feature type="modified residue" description="4-aspartylphosphate" evidence="4">
    <location>
        <position position="55"/>
    </location>
</feature>
<keyword evidence="4" id="KW-0597">Phosphoprotein</keyword>
<dbReference type="PROSITE" id="PS50110">
    <property type="entry name" value="RESPONSE_REGULATORY"/>
    <property type="match status" value="1"/>
</dbReference>
<keyword evidence="3" id="KW-0804">Transcription</keyword>
<evidence type="ECO:0000313" key="7">
    <source>
        <dbReference type="EMBL" id="RIX53190.1"/>
    </source>
</evidence>
<dbReference type="SUPFAM" id="SSF46689">
    <property type="entry name" value="Homeodomain-like"/>
    <property type="match status" value="2"/>
</dbReference>
<dbReference type="InterPro" id="IPR001789">
    <property type="entry name" value="Sig_transdc_resp-reg_receiver"/>
</dbReference>
<dbReference type="Pfam" id="PF12833">
    <property type="entry name" value="HTH_18"/>
    <property type="match status" value="1"/>
</dbReference>
<dbReference type="PANTHER" id="PTHR43280">
    <property type="entry name" value="ARAC-FAMILY TRANSCRIPTIONAL REGULATOR"/>
    <property type="match status" value="1"/>
</dbReference>
<dbReference type="AlphaFoldDB" id="A0A3A1V6U4"/>
<dbReference type="GO" id="GO:0003700">
    <property type="term" value="F:DNA-binding transcription factor activity"/>
    <property type="evidence" value="ECO:0007669"/>
    <property type="project" value="InterPro"/>
</dbReference>
<dbReference type="PROSITE" id="PS01124">
    <property type="entry name" value="HTH_ARAC_FAMILY_2"/>
    <property type="match status" value="1"/>
</dbReference>
<dbReference type="SMART" id="SM00448">
    <property type="entry name" value="REC"/>
    <property type="match status" value="1"/>
</dbReference>
<dbReference type="EMBL" id="QXQA01000005">
    <property type="protein sequence ID" value="RIX53190.1"/>
    <property type="molecule type" value="Genomic_DNA"/>
</dbReference>
<dbReference type="PANTHER" id="PTHR43280:SF10">
    <property type="entry name" value="REGULATORY PROTEIN POCR"/>
    <property type="match status" value="1"/>
</dbReference>
<keyword evidence="8" id="KW-1185">Reference proteome</keyword>
<gene>
    <name evidence="7" type="ORF">D3P08_11215</name>
</gene>
<dbReference type="RefSeq" id="WP_119599771.1">
    <property type="nucleotide sequence ID" value="NZ_QXQA01000005.1"/>
</dbReference>
<evidence type="ECO:0000256" key="3">
    <source>
        <dbReference type="ARBA" id="ARBA00023163"/>
    </source>
</evidence>
<feature type="domain" description="HTH araC/xylS-type" evidence="5">
    <location>
        <begin position="430"/>
        <end position="528"/>
    </location>
</feature>
<dbReference type="GO" id="GO:0000160">
    <property type="term" value="P:phosphorelay signal transduction system"/>
    <property type="evidence" value="ECO:0007669"/>
    <property type="project" value="InterPro"/>
</dbReference>
<dbReference type="InterPro" id="IPR011006">
    <property type="entry name" value="CheY-like_superfamily"/>
</dbReference>
<dbReference type="Gene3D" id="3.40.50.2300">
    <property type="match status" value="1"/>
</dbReference>
<dbReference type="Gene3D" id="1.10.10.60">
    <property type="entry name" value="Homeodomain-like"/>
    <property type="match status" value="2"/>
</dbReference>
<evidence type="ECO:0000259" key="5">
    <source>
        <dbReference type="PROSITE" id="PS01124"/>
    </source>
</evidence>
<protein>
    <submittedName>
        <fullName evidence="7">Response regulator</fullName>
    </submittedName>
</protein>
<dbReference type="SMART" id="SM00342">
    <property type="entry name" value="HTH_ARAC"/>
    <property type="match status" value="1"/>
</dbReference>
<comment type="caution">
    <text evidence="7">The sequence shown here is derived from an EMBL/GenBank/DDBJ whole genome shotgun (WGS) entry which is preliminary data.</text>
</comment>
<dbReference type="Proteomes" id="UP000266482">
    <property type="component" value="Unassembled WGS sequence"/>
</dbReference>
<dbReference type="Pfam" id="PF00072">
    <property type="entry name" value="Response_reg"/>
    <property type="match status" value="1"/>
</dbReference>
<proteinExistence type="predicted"/>
<dbReference type="SUPFAM" id="SSF52172">
    <property type="entry name" value="CheY-like"/>
    <property type="match status" value="1"/>
</dbReference>
<feature type="domain" description="Response regulatory" evidence="6">
    <location>
        <begin position="3"/>
        <end position="120"/>
    </location>
</feature>
<evidence type="ECO:0000256" key="2">
    <source>
        <dbReference type="ARBA" id="ARBA00023125"/>
    </source>
</evidence>
<dbReference type="InterPro" id="IPR009057">
    <property type="entry name" value="Homeodomain-like_sf"/>
</dbReference>
<sequence length="531" mass="60600">MVKVLIIDDDALMLKYLRGLVDWKALGFTAMLESYSSVKALQLFKREKPDVVVTDIGMPQMNGLELAEKFKQIKPDVRIVFLTCYEEFDYVKTALKLNADEYLIKDKLVGSQLEETLQKSIASVKRLAKIEAQASYEEDFIRNLDVLKASFFEQLTRGGSDETSKVNYARRLGIQWTYPSFRMSVGQIPYSSLQNRYPFKDIELLRYSVYNIAAETALGYEGITVFKHKNSIVPILNYRSGVTSTPQSHMENFLQQVQRQADELLKIRVHFICPASEMAISDIPDVYRKLQRERHGVFYASMPIAQWRPDSRSAVYYPAVSSFDLYKKKLTAAVLEEDKTAVMELLHAMNKDAAEKRIQPKDYIGASLEIIRALETRIGIKARDDLFYYALESAVHAEDLLGLMSGKLLELLEAGRKPAAASAQPEPKLQAIDRYIADHLEENISSIDIANFLELNASYFSRYFKRVTGINFTDYVHRYKIGIAEQLLKNSDETVELVAAKLGYYERSYFSKVFKKYTGKTPTELRGSSSA</sequence>
<organism evidence="7 8">
    <name type="scientific">Paenibacillus nanensis</name>
    <dbReference type="NCBI Taxonomy" id="393251"/>
    <lineage>
        <taxon>Bacteria</taxon>
        <taxon>Bacillati</taxon>
        <taxon>Bacillota</taxon>
        <taxon>Bacilli</taxon>
        <taxon>Bacillales</taxon>
        <taxon>Paenibacillaceae</taxon>
        <taxon>Paenibacillus</taxon>
    </lineage>
</organism>
<reference evidence="7 8" key="1">
    <citation type="submission" date="2018-09" db="EMBL/GenBank/DDBJ databases">
        <title>Paenibacillus aracenensis nov. sp. isolated from a cave in southern Spain.</title>
        <authorList>
            <person name="Jurado V."/>
            <person name="Gutierrez-Patricio S."/>
            <person name="Gonzalez-Pimentel J.L."/>
            <person name="Miller A.Z."/>
            <person name="Laiz L."/>
            <person name="Saiz-Jimenez C."/>
        </authorList>
    </citation>
    <scope>NUCLEOTIDE SEQUENCE [LARGE SCALE GENOMIC DNA]</scope>
    <source>
        <strain evidence="7 8">DSM 22867</strain>
    </source>
</reference>
<dbReference type="CDD" id="cd17536">
    <property type="entry name" value="REC_YesN-like"/>
    <property type="match status" value="1"/>
</dbReference>
<evidence type="ECO:0000259" key="6">
    <source>
        <dbReference type="PROSITE" id="PS50110"/>
    </source>
</evidence>
<evidence type="ECO:0000256" key="4">
    <source>
        <dbReference type="PROSITE-ProRule" id="PRU00169"/>
    </source>
</evidence>
<evidence type="ECO:0000313" key="8">
    <source>
        <dbReference type="Proteomes" id="UP000266482"/>
    </source>
</evidence>
<dbReference type="GO" id="GO:0043565">
    <property type="term" value="F:sequence-specific DNA binding"/>
    <property type="evidence" value="ECO:0007669"/>
    <property type="project" value="InterPro"/>
</dbReference>
<name>A0A3A1V6U4_9BACL</name>
<accession>A0A3A1V6U4</accession>
<dbReference type="InterPro" id="IPR018060">
    <property type="entry name" value="HTH_AraC"/>
</dbReference>
<keyword evidence="1" id="KW-0805">Transcription regulation</keyword>
<keyword evidence="2" id="KW-0238">DNA-binding</keyword>